<dbReference type="InterPro" id="IPR011990">
    <property type="entry name" value="TPR-like_helical_dom_sf"/>
</dbReference>
<dbReference type="OrthoDB" id="10319436at2759"/>
<dbReference type="GeneID" id="109474922"/>
<organism evidence="1 2">
    <name type="scientific">Branchiostoma belcheri</name>
    <name type="common">Amphioxus</name>
    <dbReference type="NCBI Taxonomy" id="7741"/>
    <lineage>
        <taxon>Eukaryota</taxon>
        <taxon>Metazoa</taxon>
        <taxon>Chordata</taxon>
        <taxon>Cephalochordata</taxon>
        <taxon>Leptocardii</taxon>
        <taxon>Amphioxiformes</taxon>
        <taxon>Branchiostomatidae</taxon>
        <taxon>Branchiostoma</taxon>
    </lineage>
</organism>
<dbReference type="AlphaFoldDB" id="A0A6P4ZIR4"/>
<sequence length="382" mass="43713">MPVTYLMKKPICLQKTRLKKTRQIKRGNLPDCHVRNNVKSQGNHNTIINSGHNSTVVPVAVNIQNLHVHVERPLQPTARTHTKKQKLCRKLLDRLDQLSARGALKKCKESINRLLRCTRDPDCRATLWIAAAACFINGGKMKNAGKALCHVTGLLDQTENSSEHRLARDYYQSLIDLREDRYDHGVRVIMMALYNIQMKQVGHVRALILINLGWFYTKMAQLEQDRHKQAELIKDAKESFGRAIDDSGQEDEEEEFPGQLQDKKTRICQCAWIGGVYLRLRCWCSALPDGNNTNLGTTDEIPEEDITEARQILRSLEDREPLCGICEVLYHLAQAHMRYRGQKYPEALKEAKEARDLAICGDFKNYIDIAESIVKLFKQAVL</sequence>
<dbReference type="Gene3D" id="1.25.40.10">
    <property type="entry name" value="Tetratricopeptide repeat domain"/>
    <property type="match status" value="1"/>
</dbReference>
<evidence type="ECO:0000313" key="2">
    <source>
        <dbReference type="RefSeq" id="XP_019630977.1"/>
    </source>
</evidence>
<keyword evidence="1" id="KW-1185">Reference proteome</keyword>
<dbReference type="KEGG" id="bbel:109474922"/>
<gene>
    <name evidence="2" type="primary">LOC109474922</name>
</gene>
<name>A0A6P4ZIR4_BRABE</name>
<dbReference type="Proteomes" id="UP000515135">
    <property type="component" value="Unplaced"/>
</dbReference>
<accession>A0A6P4ZIR4</accession>
<evidence type="ECO:0000313" key="1">
    <source>
        <dbReference type="Proteomes" id="UP000515135"/>
    </source>
</evidence>
<dbReference type="RefSeq" id="XP_019630977.1">
    <property type="nucleotide sequence ID" value="XM_019775418.1"/>
</dbReference>
<reference evidence="2" key="1">
    <citation type="submission" date="2025-08" db="UniProtKB">
        <authorList>
            <consortium name="RefSeq"/>
        </authorList>
    </citation>
    <scope>IDENTIFICATION</scope>
    <source>
        <tissue evidence="2">Gonad</tissue>
    </source>
</reference>
<proteinExistence type="predicted"/>
<protein>
    <submittedName>
        <fullName evidence="2">Uncharacterized protein LOC109474922</fullName>
    </submittedName>
</protein>